<dbReference type="WBParaSite" id="NBR_0001282901-mRNA-1">
    <property type="protein sequence ID" value="NBR_0001282901-mRNA-1"/>
    <property type="gene ID" value="NBR_0001282901"/>
</dbReference>
<dbReference type="STRING" id="27835.A0A0N4Y967"/>
<organism evidence="6">
    <name type="scientific">Nippostrongylus brasiliensis</name>
    <name type="common">Rat hookworm</name>
    <dbReference type="NCBI Taxonomy" id="27835"/>
    <lineage>
        <taxon>Eukaryota</taxon>
        <taxon>Metazoa</taxon>
        <taxon>Ecdysozoa</taxon>
        <taxon>Nematoda</taxon>
        <taxon>Chromadorea</taxon>
        <taxon>Rhabditida</taxon>
        <taxon>Rhabditina</taxon>
        <taxon>Rhabditomorpha</taxon>
        <taxon>Strongyloidea</taxon>
        <taxon>Heligmosomidae</taxon>
        <taxon>Nippostrongylus</taxon>
    </lineage>
</organism>
<dbReference type="EMBL" id="UYSL01020872">
    <property type="protein sequence ID" value="VDL76419.1"/>
    <property type="molecule type" value="Genomic_DNA"/>
</dbReference>
<accession>A0A0N4Y967</accession>
<protein>
    <submittedName>
        <fullName evidence="6">Uncharacterized GTP-binding protein (inferred by orthology to a C. elegans protein)</fullName>
    </submittedName>
</protein>
<dbReference type="PANTHER" id="PTHR42698">
    <property type="entry name" value="GTPASE ERA"/>
    <property type="match status" value="1"/>
</dbReference>
<dbReference type="GO" id="GO:0005525">
    <property type="term" value="F:GTP binding"/>
    <property type="evidence" value="ECO:0007669"/>
    <property type="project" value="UniProtKB-KW"/>
</dbReference>
<dbReference type="GO" id="GO:0005759">
    <property type="term" value="C:mitochondrial matrix"/>
    <property type="evidence" value="ECO:0007669"/>
    <property type="project" value="TreeGrafter"/>
</dbReference>
<dbReference type="Gene3D" id="3.30.300.20">
    <property type="match status" value="1"/>
</dbReference>
<evidence type="ECO:0000313" key="5">
    <source>
        <dbReference type="Proteomes" id="UP000271162"/>
    </source>
</evidence>
<dbReference type="Pfam" id="PF01926">
    <property type="entry name" value="MMR_HSR1"/>
    <property type="match status" value="1"/>
</dbReference>
<dbReference type="OMA" id="WAEVDVI"/>
<dbReference type="InterPro" id="IPR027417">
    <property type="entry name" value="P-loop_NTPase"/>
</dbReference>
<dbReference type="CDD" id="cd22534">
    <property type="entry name" value="KH-II_Era"/>
    <property type="match status" value="1"/>
</dbReference>
<evidence type="ECO:0000313" key="6">
    <source>
        <dbReference type="WBParaSite" id="NBR_0001282901-mRNA-1"/>
    </source>
</evidence>
<dbReference type="SUPFAM" id="SSF52540">
    <property type="entry name" value="P-loop containing nucleoside triphosphate hydrolases"/>
    <property type="match status" value="1"/>
</dbReference>
<name>A0A0N4Y967_NIPBR</name>
<gene>
    <name evidence="4" type="ORF">NBR_LOCUS12830</name>
</gene>
<dbReference type="PANTHER" id="PTHR42698:SF1">
    <property type="entry name" value="GTPASE ERA, MITOCHONDRIAL"/>
    <property type="match status" value="1"/>
</dbReference>
<feature type="domain" description="G" evidence="3">
    <location>
        <begin position="14"/>
        <end position="135"/>
    </location>
</feature>
<dbReference type="InterPro" id="IPR015946">
    <property type="entry name" value="KH_dom-like_a/b"/>
</dbReference>
<evidence type="ECO:0000256" key="1">
    <source>
        <dbReference type="ARBA" id="ARBA00022741"/>
    </source>
</evidence>
<sequence>MSTQVPIFQRRLDAAVIGAPNVGKSLLTNQLIRASVSSVSGKMDTTIQNIDAVLTEDDVQLILLDSPGTTSLHHAREVMARKEGNIVMEPEAALQNAEHILVVQDATATGDYIHHRVLHLLHRYSHLSSSLILNKIDLVPRRSNLLELARILTNGKVAGDSIQIQERTIGRLGVPSRSISLHDDSVKHNDDCWREQFRAIVNKPSHKVGFAETKRLFTNIRGWSGFSAVFFVSSLTGEGINPLRRYLKDIAMEKQWRYDETTMTTKSPQSLCLESVRAALLDTLPSNVAYALQPKISDWNEDGEVLQILIEIRCDKERTGRLVLGRGGQRIAAIGKRVNDHMGNLFARQLFVRIVVKHAGETSSVLR</sequence>
<dbReference type="InterPro" id="IPR009019">
    <property type="entry name" value="KH_sf_prok-type"/>
</dbReference>
<dbReference type="SUPFAM" id="SSF54814">
    <property type="entry name" value="Prokaryotic type KH domain (KH-domain type II)"/>
    <property type="match status" value="1"/>
</dbReference>
<dbReference type="InterPro" id="IPR006073">
    <property type="entry name" value="GTP-bd"/>
</dbReference>
<dbReference type="InterPro" id="IPR005662">
    <property type="entry name" value="GTPase_Era-like"/>
</dbReference>
<dbReference type="GO" id="GO:0000028">
    <property type="term" value="P:ribosomal small subunit assembly"/>
    <property type="evidence" value="ECO:0007669"/>
    <property type="project" value="TreeGrafter"/>
</dbReference>
<dbReference type="GO" id="GO:0019843">
    <property type="term" value="F:rRNA binding"/>
    <property type="evidence" value="ECO:0007669"/>
    <property type="project" value="TreeGrafter"/>
</dbReference>
<proteinExistence type="predicted"/>
<evidence type="ECO:0000259" key="3">
    <source>
        <dbReference type="Pfam" id="PF01926"/>
    </source>
</evidence>
<evidence type="ECO:0000313" key="4">
    <source>
        <dbReference type="EMBL" id="VDL76419.1"/>
    </source>
</evidence>
<keyword evidence="5" id="KW-1185">Reference proteome</keyword>
<evidence type="ECO:0000256" key="2">
    <source>
        <dbReference type="ARBA" id="ARBA00023134"/>
    </source>
</evidence>
<keyword evidence="2" id="KW-0342">GTP-binding</keyword>
<reference evidence="4 5" key="2">
    <citation type="submission" date="2018-11" db="EMBL/GenBank/DDBJ databases">
        <authorList>
            <consortium name="Pathogen Informatics"/>
        </authorList>
    </citation>
    <scope>NUCLEOTIDE SEQUENCE [LARGE SCALE GENOMIC DNA]</scope>
</reference>
<dbReference type="GO" id="GO:0043024">
    <property type="term" value="F:ribosomal small subunit binding"/>
    <property type="evidence" value="ECO:0007669"/>
    <property type="project" value="TreeGrafter"/>
</dbReference>
<reference evidence="6" key="1">
    <citation type="submission" date="2017-02" db="UniProtKB">
        <authorList>
            <consortium name="WormBaseParasite"/>
        </authorList>
    </citation>
    <scope>IDENTIFICATION</scope>
</reference>
<keyword evidence="1" id="KW-0547">Nucleotide-binding</keyword>
<dbReference type="Gene3D" id="3.40.50.300">
    <property type="entry name" value="P-loop containing nucleotide triphosphate hydrolases"/>
    <property type="match status" value="1"/>
</dbReference>
<dbReference type="AlphaFoldDB" id="A0A0N4Y967"/>
<dbReference type="Proteomes" id="UP000271162">
    <property type="component" value="Unassembled WGS sequence"/>
</dbReference>